<comment type="caution">
    <text evidence="1">The sequence shown here is derived from an EMBL/GenBank/DDBJ whole genome shotgun (WGS) entry which is preliminary data.</text>
</comment>
<keyword evidence="2" id="KW-1185">Reference proteome</keyword>
<sequence length="88" mass="10269">MNQYVKESEYETIQLEEEWIVMNTDNFTVTKLNGIGGYCWSLLENPQSIQTLTQSVQRHYQLNTDALAKDIEEFIVELINYGLVRHAV</sequence>
<gene>
    <name evidence="1" type="ORF">FS935_04625</name>
</gene>
<dbReference type="InterPro" id="IPR041881">
    <property type="entry name" value="PqqD_sf"/>
</dbReference>
<dbReference type="AlphaFoldDB" id="A0A5C6W8Z6"/>
<evidence type="ECO:0000313" key="2">
    <source>
        <dbReference type="Proteomes" id="UP000321363"/>
    </source>
</evidence>
<evidence type="ECO:0000313" key="1">
    <source>
        <dbReference type="EMBL" id="TXC92344.1"/>
    </source>
</evidence>
<organism evidence="1 2">
    <name type="scientific">Metabacillus litoralis</name>
    <dbReference type="NCBI Taxonomy" id="152268"/>
    <lineage>
        <taxon>Bacteria</taxon>
        <taxon>Bacillati</taxon>
        <taxon>Bacillota</taxon>
        <taxon>Bacilli</taxon>
        <taxon>Bacillales</taxon>
        <taxon>Bacillaceae</taxon>
        <taxon>Metabacillus</taxon>
    </lineage>
</organism>
<dbReference type="Gene3D" id="1.10.10.1150">
    <property type="entry name" value="Coenzyme PQQ synthesis protein D (PqqD)"/>
    <property type="match status" value="1"/>
</dbReference>
<dbReference type="RefSeq" id="WP_146946387.1">
    <property type="nucleotide sequence ID" value="NZ_VOQF01000002.1"/>
</dbReference>
<protein>
    <submittedName>
        <fullName evidence="1">PqqD family protein</fullName>
    </submittedName>
</protein>
<dbReference type="Pfam" id="PF05402">
    <property type="entry name" value="PqqD"/>
    <property type="match status" value="1"/>
</dbReference>
<reference evidence="1 2" key="1">
    <citation type="journal article" date="2005" name="Int. J. Syst. Evol. Microbiol.">
        <title>Bacillus litoralis sp. nov., isolated from a tidal flat of the Yellow Sea in Korea.</title>
        <authorList>
            <person name="Yoon J.H."/>
            <person name="Oh T.K."/>
        </authorList>
    </citation>
    <scope>NUCLEOTIDE SEQUENCE [LARGE SCALE GENOMIC DNA]</scope>
    <source>
        <strain evidence="1 2">SW-211</strain>
    </source>
</reference>
<name>A0A5C6W8Z6_9BACI</name>
<dbReference type="OrthoDB" id="2882895at2"/>
<dbReference type="Proteomes" id="UP000321363">
    <property type="component" value="Unassembled WGS sequence"/>
</dbReference>
<dbReference type="InterPro" id="IPR008792">
    <property type="entry name" value="PQQD"/>
</dbReference>
<accession>A0A5C6W8Z6</accession>
<proteinExistence type="predicted"/>
<dbReference type="EMBL" id="VOQF01000002">
    <property type="protein sequence ID" value="TXC92344.1"/>
    <property type="molecule type" value="Genomic_DNA"/>
</dbReference>